<dbReference type="InterPro" id="IPR011048">
    <property type="entry name" value="Haem_d1_sf"/>
</dbReference>
<accession>A0ABU0AH19</accession>
<keyword evidence="2" id="KW-0378">Hydrolase</keyword>
<evidence type="ECO:0000313" key="2">
    <source>
        <dbReference type="EMBL" id="MDQ0270556.1"/>
    </source>
</evidence>
<name>A0ABU0AH19_9BACI</name>
<proteinExistence type="inferred from homology"/>
<dbReference type="Gene3D" id="2.130.10.10">
    <property type="entry name" value="YVTN repeat-like/Quinoprotein amine dehydrogenase"/>
    <property type="match status" value="1"/>
</dbReference>
<gene>
    <name evidence="2" type="ORF">J2S17_002431</name>
</gene>
<dbReference type="InterPro" id="IPR019405">
    <property type="entry name" value="Lactonase_7-beta_prop"/>
</dbReference>
<reference evidence="2 3" key="1">
    <citation type="submission" date="2023-07" db="EMBL/GenBank/DDBJ databases">
        <title>Genomic Encyclopedia of Type Strains, Phase IV (KMG-IV): sequencing the most valuable type-strain genomes for metagenomic binning, comparative biology and taxonomic classification.</title>
        <authorList>
            <person name="Goeker M."/>
        </authorList>
    </citation>
    <scope>NUCLEOTIDE SEQUENCE [LARGE SCALE GENOMIC DNA]</scope>
    <source>
        <strain evidence="2 3">DSM 23494</strain>
    </source>
</reference>
<dbReference type="InterPro" id="IPR050282">
    <property type="entry name" value="Cycloisomerase_2"/>
</dbReference>
<dbReference type="InterPro" id="IPR015943">
    <property type="entry name" value="WD40/YVTN_repeat-like_dom_sf"/>
</dbReference>
<dbReference type="EC" id="3.1.1.31" evidence="2"/>
<evidence type="ECO:0000313" key="3">
    <source>
        <dbReference type="Proteomes" id="UP001238088"/>
    </source>
</evidence>
<dbReference type="GO" id="GO:0017057">
    <property type="term" value="F:6-phosphogluconolactonase activity"/>
    <property type="evidence" value="ECO:0007669"/>
    <property type="project" value="UniProtKB-EC"/>
</dbReference>
<protein>
    <submittedName>
        <fullName evidence="2">6-phosphogluconolactonase</fullName>
        <ecNumber evidence="2">3.1.1.31</ecNumber>
    </submittedName>
</protein>
<dbReference type="PANTHER" id="PTHR30344:SF1">
    <property type="entry name" value="6-PHOSPHOGLUCONOLACTONASE"/>
    <property type="match status" value="1"/>
</dbReference>
<dbReference type="PANTHER" id="PTHR30344">
    <property type="entry name" value="6-PHOSPHOGLUCONOLACTONASE-RELATED"/>
    <property type="match status" value="1"/>
</dbReference>
<keyword evidence="3" id="KW-1185">Reference proteome</keyword>
<comment type="similarity">
    <text evidence="1">Belongs to the cycloisomerase 2 family.</text>
</comment>
<sequence length="347" mass="37705">MKDNKMIGYVGTYTKGESKGIYSFALADEKMTDVKLAATIENPTYLTISDDNKFLISVMKKGDEGGVASYEVDSNTGALHMVNSQLTAGSPPCHVSTDQDSKCILTANYHKGTIESYLSVGGRLQPPASVIAHHGSGPDERQEKPHTHFAGFTPDEKYAIAVDLGIDQVISYENREGLLQEKAVFTAKPGSGPRHIVFHPNGKWAYVMTELSSEIITLSYDSENGSFAEVQTISTIPSDFIDNNQGSAIHISSDGRFIYAGNRGHDSIAVYAVDTANGSINFLEHTSTYGNWPRDFVLDPTEAYVIASNQNSGTLVLYARDAVTGKLSLLQKDIVVPDPVCVKFLHI</sequence>
<evidence type="ECO:0000256" key="1">
    <source>
        <dbReference type="ARBA" id="ARBA00005564"/>
    </source>
</evidence>
<comment type="caution">
    <text evidence="2">The sequence shown here is derived from an EMBL/GenBank/DDBJ whole genome shotgun (WGS) entry which is preliminary data.</text>
</comment>
<dbReference type="RefSeq" id="WP_307475074.1">
    <property type="nucleotide sequence ID" value="NZ_JAUSUB010000009.1"/>
</dbReference>
<dbReference type="Pfam" id="PF10282">
    <property type="entry name" value="Lactonase"/>
    <property type="match status" value="1"/>
</dbReference>
<dbReference type="Proteomes" id="UP001238088">
    <property type="component" value="Unassembled WGS sequence"/>
</dbReference>
<organism evidence="2 3">
    <name type="scientific">Cytobacillus purgationiresistens</name>
    <dbReference type="NCBI Taxonomy" id="863449"/>
    <lineage>
        <taxon>Bacteria</taxon>
        <taxon>Bacillati</taxon>
        <taxon>Bacillota</taxon>
        <taxon>Bacilli</taxon>
        <taxon>Bacillales</taxon>
        <taxon>Bacillaceae</taxon>
        <taxon>Cytobacillus</taxon>
    </lineage>
</organism>
<dbReference type="SUPFAM" id="SSF51004">
    <property type="entry name" value="C-terminal (heme d1) domain of cytochrome cd1-nitrite reductase"/>
    <property type="match status" value="1"/>
</dbReference>
<dbReference type="EMBL" id="JAUSUB010000009">
    <property type="protein sequence ID" value="MDQ0270556.1"/>
    <property type="molecule type" value="Genomic_DNA"/>
</dbReference>